<name>A0A5J6ZA36_9GAMM</name>
<keyword evidence="2" id="KW-0378">Hydrolase</keyword>
<dbReference type="InterPro" id="IPR020045">
    <property type="entry name" value="DNA_polI_H3TH"/>
</dbReference>
<feature type="domain" description="5'-3' exonuclease" evidence="4">
    <location>
        <begin position="7"/>
        <end position="269"/>
    </location>
</feature>
<dbReference type="GO" id="GO:0008409">
    <property type="term" value="F:5'-3' exonuclease activity"/>
    <property type="evidence" value="ECO:0007669"/>
    <property type="project" value="InterPro"/>
</dbReference>
<dbReference type="SUPFAM" id="SSF47807">
    <property type="entry name" value="5' to 3' exonuclease, C-terminal subdomain"/>
    <property type="match status" value="1"/>
</dbReference>
<dbReference type="Pfam" id="PF01367">
    <property type="entry name" value="5_3_exonuc"/>
    <property type="match status" value="1"/>
</dbReference>
<dbReference type="RefSeq" id="WP_158346592.1">
    <property type="nucleotide sequence ID" value="NZ_CP042426.1"/>
</dbReference>
<evidence type="ECO:0000313" key="6">
    <source>
        <dbReference type="Proteomes" id="UP000326914"/>
    </source>
</evidence>
<dbReference type="InterPro" id="IPR029060">
    <property type="entry name" value="PIN-like_dom_sf"/>
</dbReference>
<dbReference type="InterPro" id="IPR038969">
    <property type="entry name" value="FEN"/>
</dbReference>
<dbReference type="GO" id="GO:0003677">
    <property type="term" value="F:DNA binding"/>
    <property type="evidence" value="ECO:0007669"/>
    <property type="project" value="UniProtKB-KW"/>
</dbReference>
<dbReference type="GO" id="GO:0017108">
    <property type="term" value="F:5'-flap endonuclease activity"/>
    <property type="evidence" value="ECO:0007669"/>
    <property type="project" value="InterPro"/>
</dbReference>
<dbReference type="Gene3D" id="1.10.150.20">
    <property type="entry name" value="5' to 3' exonuclease, C-terminal subdomain"/>
    <property type="match status" value="1"/>
</dbReference>
<dbReference type="PANTHER" id="PTHR42646">
    <property type="entry name" value="FLAP ENDONUCLEASE XNI"/>
    <property type="match status" value="1"/>
</dbReference>
<evidence type="ECO:0000256" key="2">
    <source>
        <dbReference type="ARBA" id="ARBA00022801"/>
    </source>
</evidence>
<dbReference type="EMBL" id="CP042426">
    <property type="protein sequence ID" value="QFQ32244.1"/>
    <property type="molecule type" value="Genomic_DNA"/>
</dbReference>
<dbReference type="Pfam" id="PF02739">
    <property type="entry name" value="5_3_exonuc_N"/>
    <property type="match status" value="1"/>
</dbReference>
<keyword evidence="3" id="KW-0238">DNA-binding</keyword>
<dbReference type="AlphaFoldDB" id="A0A5J6ZA36"/>
<gene>
    <name evidence="5" type="ORF">FQV32_02380</name>
</gene>
<dbReference type="OrthoDB" id="9806424at2"/>
<accession>A0A5J6ZA36</accession>
<evidence type="ECO:0000256" key="3">
    <source>
        <dbReference type="ARBA" id="ARBA00023125"/>
    </source>
</evidence>
<dbReference type="SMART" id="SM00279">
    <property type="entry name" value="HhH2"/>
    <property type="match status" value="1"/>
</dbReference>
<dbReference type="Gene3D" id="3.40.50.1010">
    <property type="entry name" value="5'-nuclease"/>
    <property type="match status" value="1"/>
</dbReference>
<evidence type="ECO:0000256" key="1">
    <source>
        <dbReference type="ARBA" id="ARBA00022722"/>
    </source>
</evidence>
<dbReference type="PANTHER" id="PTHR42646:SF2">
    <property type="entry name" value="5'-3' EXONUCLEASE FAMILY PROTEIN"/>
    <property type="match status" value="1"/>
</dbReference>
<dbReference type="InterPro" id="IPR036279">
    <property type="entry name" value="5-3_exonuclease_C_sf"/>
</dbReference>
<proteinExistence type="predicted"/>
<dbReference type="FunFam" id="1.10.150.20:FF:000003">
    <property type="entry name" value="DNA polymerase I"/>
    <property type="match status" value="1"/>
</dbReference>
<protein>
    <submittedName>
        <fullName evidence="5">5'-3' exonuclease</fullName>
    </submittedName>
</protein>
<dbReference type="NCBIfam" id="NF011545">
    <property type="entry name" value="PRK14976.1-2"/>
    <property type="match status" value="1"/>
</dbReference>
<dbReference type="InterPro" id="IPR002421">
    <property type="entry name" value="5-3_exonuclease"/>
</dbReference>
<dbReference type="SMART" id="SM00475">
    <property type="entry name" value="53EXOc"/>
    <property type="match status" value="1"/>
</dbReference>
<sequence length="295" mass="34111">MYHIKNKPVIIIDGTLYLYRSYFTFQFFEKNQENPYGAIYGILKTIKNILLKCYNSKKIIIIFDSSEKTFRNKIFNAYKNNRPKMPNALYIQIKPLLHILKNIGIKTLRIPGIEADDIIGSFAYKLEECGEKVLIVSHDKDMIQLLTNNISILNTSNNEIITPKKIKKKYGINPQEFIDLLALMGDKSDNIPGVPKIGIKTALFLLQTFSNIQNIYNNIEKIKLLSLRNAKNISNQLKIYKDTAFLSYKLAKIKLDVPIYISSDDIILEEICFKKLSNTIKKYNIKQKNSHNNSF</sequence>
<keyword evidence="1" id="KW-0540">Nuclease</keyword>
<dbReference type="InterPro" id="IPR020046">
    <property type="entry name" value="5-3_exonucl_a-hlix_arch_N"/>
</dbReference>
<organism evidence="5 6">
    <name type="scientific">Buchnera aphidicola</name>
    <name type="common">Aphis gossypii</name>
    <dbReference type="NCBI Taxonomy" id="98785"/>
    <lineage>
        <taxon>Bacteria</taxon>
        <taxon>Pseudomonadati</taxon>
        <taxon>Pseudomonadota</taxon>
        <taxon>Gammaproteobacteria</taxon>
        <taxon>Enterobacterales</taxon>
        <taxon>Erwiniaceae</taxon>
        <taxon>Buchnera</taxon>
    </lineage>
</organism>
<dbReference type="GO" id="GO:0033567">
    <property type="term" value="P:DNA replication, Okazaki fragment processing"/>
    <property type="evidence" value="ECO:0007669"/>
    <property type="project" value="InterPro"/>
</dbReference>
<dbReference type="CDD" id="cd09898">
    <property type="entry name" value="H3TH_53EXO"/>
    <property type="match status" value="1"/>
</dbReference>
<keyword evidence="5" id="KW-0269">Exonuclease</keyword>
<evidence type="ECO:0000259" key="4">
    <source>
        <dbReference type="SMART" id="SM00475"/>
    </source>
</evidence>
<dbReference type="Proteomes" id="UP000326914">
    <property type="component" value="Chromosome"/>
</dbReference>
<dbReference type="InterPro" id="IPR008918">
    <property type="entry name" value="HhH2"/>
</dbReference>
<dbReference type="SUPFAM" id="SSF88723">
    <property type="entry name" value="PIN domain-like"/>
    <property type="match status" value="1"/>
</dbReference>
<reference evidence="5 6" key="1">
    <citation type="submission" date="2019-07" db="EMBL/GenBank/DDBJ databases">
        <title>Buchnera limit thermal tolerance of host aphids.</title>
        <authorList>
            <person name="Zhang B."/>
            <person name="Moran N."/>
        </authorList>
    </citation>
    <scope>NUCLEOTIDE SEQUENCE [LARGE SCALE GENOMIC DNA]</scope>
    <source>
        <strain evidence="5 6">Ago-UT1</strain>
    </source>
</reference>
<evidence type="ECO:0000313" key="5">
    <source>
        <dbReference type="EMBL" id="QFQ32244.1"/>
    </source>
</evidence>
<dbReference type="CDD" id="cd09859">
    <property type="entry name" value="PIN_53EXO"/>
    <property type="match status" value="1"/>
</dbReference>